<keyword evidence="6 9" id="KW-0408">Iron</keyword>
<dbReference type="SFLD" id="SFLDG01121">
    <property type="entry name" value="Diphthamide_biosynthesis"/>
    <property type="match status" value="1"/>
</dbReference>
<dbReference type="SFLD" id="SFLDF00408">
    <property type="entry name" value="Diphthamide_biosynthesis_famil"/>
    <property type="match status" value="1"/>
</dbReference>
<dbReference type="FunFam" id="3.40.50.11840:FF:000002">
    <property type="entry name" value="2-(3-amino-3-carboxypropyl)histidine synthase subunit 2"/>
    <property type="match status" value="1"/>
</dbReference>
<dbReference type="AlphaFoldDB" id="A0AAN9B726"/>
<evidence type="ECO:0000256" key="9">
    <source>
        <dbReference type="RuleBase" id="RU364133"/>
    </source>
</evidence>
<feature type="region of interest" description="Disordered" evidence="10">
    <location>
        <begin position="186"/>
        <end position="211"/>
    </location>
</feature>
<accession>A0AAN9B726</accession>
<dbReference type="GO" id="GO:0051536">
    <property type="term" value="F:iron-sulfur cluster binding"/>
    <property type="evidence" value="ECO:0007669"/>
    <property type="project" value="UniProtKB-KW"/>
</dbReference>
<organism evidence="11 12">
    <name type="scientific">Littorina saxatilis</name>
    <dbReference type="NCBI Taxonomy" id="31220"/>
    <lineage>
        <taxon>Eukaryota</taxon>
        <taxon>Metazoa</taxon>
        <taxon>Spiralia</taxon>
        <taxon>Lophotrochozoa</taxon>
        <taxon>Mollusca</taxon>
        <taxon>Gastropoda</taxon>
        <taxon>Caenogastropoda</taxon>
        <taxon>Littorinimorpha</taxon>
        <taxon>Littorinoidea</taxon>
        <taxon>Littorinidae</taxon>
        <taxon>Littorina</taxon>
    </lineage>
</organism>
<dbReference type="SFLD" id="SFLDS00032">
    <property type="entry name" value="Radical_SAM_3-amino-3-carboxyp"/>
    <property type="match status" value="1"/>
</dbReference>
<dbReference type="InterPro" id="IPR042265">
    <property type="entry name" value="DPH1/DPH2_3"/>
</dbReference>
<evidence type="ECO:0000256" key="6">
    <source>
        <dbReference type="ARBA" id="ARBA00023004"/>
    </source>
</evidence>
<dbReference type="Proteomes" id="UP001374579">
    <property type="component" value="Unassembled WGS sequence"/>
</dbReference>
<reference evidence="11 12" key="1">
    <citation type="submission" date="2024-02" db="EMBL/GenBank/DDBJ databases">
        <title>Chromosome-scale genome assembly of the rough periwinkle Littorina saxatilis.</title>
        <authorList>
            <person name="De Jode A."/>
            <person name="Faria R."/>
            <person name="Formenti G."/>
            <person name="Sims Y."/>
            <person name="Smith T.P."/>
            <person name="Tracey A."/>
            <person name="Wood J.M.D."/>
            <person name="Zagrodzka Z.B."/>
            <person name="Johannesson K."/>
            <person name="Butlin R.K."/>
            <person name="Leder E.H."/>
        </authorList>
    </citation>
    <scope>NUCLEOTIDE SEQUENCE [LARGE SCALE GENOMIC DNA]</scope>
    <source>
        <strain evidence="11">Snail1</strain>
        <tissue evidence="11">Muscle</tissue>
    </source>
</reference>
<proteinExistence type="inferred from homology"/>
<evidence type="ECO:0000256" key="10">
    <source>
        <dbReference type="SAM" id="MobiDB-lite"/>
    </source>
</evidence>
<dbReference type="Gene3D" id="3.40.50.11840">
    <property type="entry name" value="Diphthamide synthesis DPH1/DPH2 domain 1"/>
    <property type="match status" value="1"/>
</dbReference>
<dbReference type="InterPro" id="IPR042263">
    <property type="entry name" value="DPH1/DPH2_1"/>
</dbReference>
<feature type="compositionally biased region" description="Basic and acidic residues" evidence="10">
    <location>
        <begin position="474"/>
        <end position="488"/>
    </location>
</feature>
<dbReference type="PANTHER" id="PTHR10762:SF2">
    <property type="entry name" value="2-(3-AMINO-3-CARBOXYPROPYL)HISTIDINE SYNTHASE SUBUNIT 2"/>
    <property type="match status" value="1"/>
</dbReference>
<evidence type="ECO:0000256" key="3">
    <source>
        <dbReference type="ARBA" id="ARBA00006179"/>
    </source>
</evidence>
<name>A0AAN9B726_9CAEN</name>
<comment type="similarity">
    <text evidence="3 9">Belongs to the DPH1/DPH2 family. DPH2 subfamily.</text>
</comment>
<feature type="region of interest" description="Disordered" evidence="10">
    <location>
        <begin position="474"/>
        <end position="500"/>
    </location>
</feature>
<dbReference type="GO" id="GO:0090560">
    <property type="term" value="F:2-(3-amino-3-carboxypropyl)histidine synthase activity"/>
    <property type="evidence" value="ECO:0007669"/>
    <property type="project" value="InterPro"/>
</dbReference>
<dbReference type="GO" id="GO:0017183">
    <property type="term" value="P:protein histidyl modification to diphthamide"/>
    <property type="evidence" value="ECO:0007669"/>
    <property type="project" value="InterPro"/>
</dbReference>
<dbReference type="GO" id="GO:0046872">
    <property type="term" value="F:metal ion binding"/>
    <property type="evidence" value="ECO:0007669"/>
    <property type="project" value="UniProtKB-KW"/>
</dbReference>
<dbReference type="EMBL" id="JBAMIC010000011">
    <property type="protein sequence ID" value="KAK7099928.1"/>
    <property type="molecule type" value="Genomic_DNA"/>
</dbReference>
<comment type="caution">
    <text evidence="11">The sequence shown here is derived from an EMBL/GenBank/DDBJ whole genome shotgun (WGS) entry which is preliminary data.</text>
</comment>
<evidence type="ECO:0000256" key="4">
    <source>
        <dbReference type="ARBA" id="ARBA00021914"/>
    </source>
</evidence>
<evidence type="ECO:0000256" key="2">
    <source>
        <dbReference type="ARBA" id="ARBA00005156"/>
    </source>
</evidence>
<evidence type="ECO:0000256" key="8">
    <source>
        <dbReference type="ARBA" id="ARBA00045159"/>
    </source>
</evidence>
<evidence type="ECO:0000313" key="12">
    <source>
        <dbReference type="Proteomes" id="UP001374579"/>
    </source>
</evidence>
<evidence type="ECO:0000256" key="5">
    <source>
        <dbReference type="ARBA" id="ARBA00022723"/>
    </source>
</evidence>
<comment type="cofactor">
    <cofactor evidence="1">
        <name>[4Fe-4S] cluster</name>
        <dbReference type="ChEBI" id="CHEBI:49883"/>
    </cofactor>
</comment>
<keyword evidence="7 9" id="KW-0411">Iron-sulfur</keyword>
<dbReference type="PANTHER" id="PTHR10762">
    <property type="entry name" value="DIPHTHAMIDE BIOSYNTHESIS PROTEIN"/>
    <property type="match status" value="1"/>
</dbReference>
<gene>
    <name evidence="11" type="ORF">V1264_022957</name>
</gene>
<dbReference type="InterPro" id="IPR010014">
    <property type="entry name" value="DHP2"/>
</dbReference>
<keyword evidence="12" id="KW-1185">Reference proteome</keyword>
<keyword evidence="5 9" id="KW-0479">Metal-binding</keyword>
<evidence type="ECO:0000313" key="11">
    <source>
        <dbReference type="EMBL" id="KAK7099928.1"/>
    </source>
</evidence>
<dbReference type="Pfam" id="PF01866">
    <property type="entry name" value="Diphthamide_syn"/>
    <property type="match status" value="1"/>
</dbReference>
<dbReference type="NCBIfam" id="TIGR00322">
    <property type="entry name" value="diphth2_R"/>
    <property type="match status" value="1"/>
</dbReference>
<comment type="function">
    <text evidence="8 9">Required for the first step of diphthamide biosynthesis, a post-translational modification of histidine which occurs in elongation factor 2. DPH1 and DPH2 transfer a 3-amino-3-carboxypropyl (ACP) group from S-adenosyl-L-methionine (SAM) to a histidine residue, the reaction is assisted by a reduction system comprising DPH3 and a NADH-dependent reductase. Facilitates the reduction of the catalytic iron-sulfur cluster found in the DPH1 subunit.</text>
</comment>
<dbReference type="NCBIfam" id="TIGR00272">
    <property type="entry name" value="DPH2"/>
    <property type="match status" value="1"/>
</dbReference>
<evidence type="ECO:0000256" key="7">
    <source>
        <dbReference type="ARBA" id="ARBA00023014"/>
    </source>
</evidence>
<dbReference type="FunFam" id="3.40.50.11860:FF:000001">
    <property type="entry name" value="2-(3-amino-3-carboxypropyl)histidine synthase subunit 2"/>
    <property type="match status" value="1"/>
</dbReference>
<comment type="pathway">
    <text evidence="2 9">Protein modification; peptidyl-diphthamide biosynthesis.</text>
</comment>
<dbReference type="InterPro" id="IPR016435">
    <property type="entry name" value="DPH1/DPH2"/>
</dbReference>
<evidence type="ECO:0000256" key="1">
    <source>
        <dbReference type="ARBA" id="ARBA00001966"/>
    </source>
</evidence>
<sequence>MTSTSAFSSEDDVTKKHVEIESKSATEASRLPEVYELERCSQWIQANGHTRTALQFPDDLLVDSVPVQRHLQDFMAPGTSVFILGDTSYGSCCVDEVAAEHYQADSIIHYGPTCLSPTQRLPVLYVLCNQPVDVTHAAGQLSVLLSDPASRVILIADTMYQHALESLAEQLKQTCNNVITSNLKMPCSEGNREDSPSIESVQDTVSADGDQDAERDSCRYCKCNRHFTLQKGHNLEDYSVVFLGEEGKLLTNLMMTMNKCRFLSYNPETRTARQETLKVNRELMKRFYMIERAKDARIVGILAGTLGVSRTRDVITHLKTLVKNAGKKSYTFVVGKLNVAKLANFLEVDVFVLVACQQNTLMDSKEFLKPVVTPFEMEVACNQARQWTGDYITDFAQLLPGAAEHVPPVAPETDMADVSLISNKLRSMGQRSEVDGFEGSSAVMLRSDNMAVSNLSADNAGEFLASRSWQGLDRKLGQTPVEKAKDGRSGIAMGYQSEPQ</sequence>
<protein>
    <recommendedName>
        <fullName evidence="4 9">2-(3-amino-3-carboxypropyl)histidine synthase subunit 2</fullName>
    </recommendedName>
</protein>
<dbReference type="Gene3D" id="3.40.50.11860">
    <property type="entry name" value="Diphthamide synthesis DPH1/DPH2 domain 3"/>
    <property type="match status" value="1"/>
</dbReference>